<feature type="transmembrane region" description="Helical" evidence="10">
    <location>
        <begin position="70"/>
        <end position="92"/>
    </location>
</feature>
<evidence type="ECO:0000256" key="5">
    <source>
        <dbReference type="ARBA" id="ARBA00022692"/>
    </source>
</evidence>
<comment type="function">
    <text evidence="1 10">Role in flagellar biosynthesis.</text>
</comment>
<keyword evidence="11" id="KW-0282">Flagellum</keyword>
<organism evidence="11 12">
    <name type="scientific">Nitrosospira multiformis</name>
    <dbReference type="NCBI Taxonomy" id="1231"/>
    <lineage>
        <taxon>Bacteria</taxon>
        <taxon>Pseudomonadati</taxon>
        <taxon>Pseudomonadota</taxon>
        <taxon>Betaproteobacteria</taxon>
        <taxon>Nitrosomonadales</taxon>
        <taxon>Nitrosomonadaceae</taxon>
        <taxon>Nitrosospira</taxon>
    </lineage>
</organism>
<feature type="transmembrane region" description="Helical" evidence="10">
    <location>
        <begin position="40"/>
        <end position="58"/>
    </location>
</feature>
<comment type="similarity">
    <text evidence="2 10">Belongs to the FliR/MopE/SpaR family.</text>
</comment>
<dbReference type="RefSeq" id="WP_074975680.1">
    <property type="nucleotide sequence ID" value="NZ_FPBZ01000020.1"/>
</dbReference>
<proteinExistence type="inferred from homology"/>
<evidence type="ECO:0000313" key="11">
    <source>
        <dbReference type="EMBL" id="SFU72435.1"/>
    </source>
</evidence>
<feature type="transmembrane region" description="Helical" evidence="10">
    <location>
        <begin position="12"/>
        <end position="34"/>
    </location>
</feature>
<dbReference type="GO" id="GO:0005886">
    <property type="term" value="C:plasma membrane"/>
    <property type="evidence" value="ECO:0007669"/>
    <property type="project" value="UniProtKB-SubCell"/>
</dbReference>
<feature type="transmembrane region" description="Helical" evidence="10">
    <location>
        <begin position="129"/>
        <end position="152"/>
    </location>
</feature>
<keyword evidence="11" id="KW-0966">Cell projection</keyword>
<dbReference type="OrthoDB" id="9797790at2"/>
<dbReference type="InterPro" id="IPR002010">
    <property type="entry name" value="T3SS_IM_R"/>
</dbReference>
<dbReference type="GO" id="GO:0044780">
    <property type="term" value="P:bacterial-type flagellum assembly"/>
    <property type="evidence" value="ECO:0007669"/>
    <property type="project" value="UniProtKB-UniRule"/>
</dbReference>
<evidence type="ECO:0000256" key="9">
    <source>
        <dbReference type="NCBIfam" id="TIGR01400"/>
    </source>
</evidence>
<reference evidence="11 12" key="1">
    <citation type="submission" date="2016-10" db="EMBL/GenBank/DDBJ databases">
        <authorList>
            <person name="de Groot N.N."/>
        </authorList>
    </citation>
    <scope>NUCLEOTIDE SEQUENCE [LARGE SCALE GENOMIC DNA]</scope>
    <source>
        <strain evidence="11 12">Nl14</strain>
    </source>
</reference>
<keyword evidence="8 10" id="KW-0975">Bacterial flagellum</keyword>
<keyword evidence="4 10" id="KW-1003">Cell membrane</keyword>
<dbReference type="GO" id="GO:0009425">
    <property type="term" value="C:bacterial-type flagellum basal body"/>
    <property type="evidence" value="ECO:0007669"/>
    <property type="project" value="UniProtKB-SubCell"/>
</dbReference>
<evidence type="ECO:0000256" key="8">
    <source>
        <dbReference type="ARBA" id="ARBA00023143"/>
    </source>
</evidence>
<dbReference type="PRINTS" id="PR00953">
    <property type="entry name" value="TYPE3IMRPROT"/>
</dbReference>
<evidence type="ECO:0000256" key="3">
    <source>
        <dbReference type="ARBA" id="ARBA00021717"/>
    </source>
</evidence>
<dbReference type="Proteomes" id="UP000182649">
    <property type="component" value="Unassembled WGS sequence"/>
</dbReference>
<keyword evidence="5 10" id="KW-0812">Transmembrane</keyword>
<keyword evidence="7 10" id="KW-0472">Membrane</keyword>
<gene>
    <name evidence="11" type="ORF">SAMN05216417_1203</name>
</gene>
<accession>A0A1I7IHQ7</accession>
<dbReference type="PANTHER" id="PTHR30065">
    <property type="entry name" value="FLAGELLAR BIOSYNTHETIC PROTEIN FLIR"/>
    <property type="match status" value="1"/>
</dbReference>
<evidence type="ECO:0000256" key="2">
    <source>
        <dbReference type="ARBA" id="ARBA00009772"/>
    </source>
</evidence>
<dbReference type="EMBL" id="FPBZ01000020">
    <property type="protein sequence ID" value="SFU72435.1"/>
    <property type="molecule type" value="Genomic_DNA"/>
</dbReference>
<dbReference type="AlphaFoldDB" id="A0A1I7IHQ7"/>
<evidence type="ECO:0000256" key="7">
    <source>
        <dbReference type="ARBA" id="ARBA00023136"/>
    </source>
</evidence>
<evidence type="ECO:0000256" key="4">
    <source>
        <dbReference type="ARBA" id="ARBA00022475"/>
    </source>
</evidence>
<keyword evidence="11" id="KW-0969">Cilium</keyword>
<dbReference type="GO" id="GO:0006605">
    <property type="term" value="P:protein targeting"/>
    <property type="evidence" value="ECO:0007669"/>
    <property type="project" value="UniProtKB-UniRule"/>
</dbReference>
<name>A0A1I7IHQ7_9PROT</name>
<dbReference type="NCBIfam" id="TIGR01400">
    <property type="entry name" value="fliR"/>
    <property type="match status" value="1"/>
</dbReference>
<evidence type="ECO:0000256" key="1">
    <source>
        <dbReference type="ARBA" id="ARBA00002578"/>
    </source>
</evidence>
<dbReference type="InterPro" id="IPR006303">
    <property type="entry name" value="FliR"/>
</dbReference>
<sequence>MITLSSADLNAWLISFFWPAARILALLSVAPVLGNLAVPARVKVGLGIFVALVMAPTLEPMPKIELVSAPGLLVLGQQIMIGLAMGFAMRIIFSAIELAGEISGLQMGLGFATFFTPHSDGSSLVLGRFLGLLGTLAFLSFNGHLLMLSALIDSFNAFPISTEPFSNMGWKRLAEWGSIIFSVGLQLALPVVAALLIVNLALGILTRASPQLNVFAVGFPITLMVGMVALMLSLPHFTPVIERLITEGLQTMLEVAQNAR</sequence>
<comment type="subcellular location">
    <subcellularLocation>
        <location evidence="10">Cell membrane</location>
        <topology evidence="10">Multi-pass membrane protein</topology>
    </subcellularLocation>
    <subcellularLocation>
        <location evidence="10">Bacterial flagellum basal body</location>
    </subcellularLocation>
</comment>
<evidence type="ECO:0000256" key="6">
    <source>
        <dbReference type="ARBA" id="ARBA00022989"/>
    </source>
</evidence>
<feature type="transmembrane region" description="Helical" evidence="10">
    <location>
        <begin position="176"/>
        <end position="202"/>
    </location>
</feature>
<feature type="transmembrane region" description="Helical" evidence="10">
    <location>
        <begin position="214"/>
        <end position="234"/>
    </location>
</feature>
<dbReference type="PANTHER" id="PTHR30065:SF8">
    <property type="entry name" value="FLAGELLAR BIOSYNTHETIC PROTEIN FLIR"/>
    <property type="match status" value="1"/>
</dbReference>
<keyword evidence="6 10" id="KW-1133">Transmembrane helix</keyword>
<evidence type="ECO:0000256" key="10">
    <source>
        <dbReference type="RuleBase" id="RU362071"/>
    </source>
</evidence>
<dbReference type="Pfam" id="PF01311">
    <property type="entry name" value="Bac_export_1"/>
    <property type="match status" value="1"/>
</dbReference>
<evidence type="ECO:0000313" key="12">
    <source>
        <dbReference type="Proteomes" id="UP000182649"/>
    </source>
</evidence>
<protein>
    <recommendedName>
        <fullName evidence="3 9">Flagellar biosynthetic protein FliR</fullName>
    </recommendedName>
</protein>